<gene>
    <name evidence="1" type="ORF">M0R45_010919</name>
</gene>
<protein>
    <submittedName>
        <fullName evidence="1">Uncharacterized protein</fullName>
    </submittedName>
</protein>
<comment type="caution">
    <text evidence="1">The sequence shown here is derived from an EMBL/GenBank/DDBJ whole genome shotgun (WGS) entry which is preliminary data.</text>
</comment>
<reference evidence="1 2" key="1">
    <citation type="journal article" date="2023" name="G3 (Bethesda)">
        <title>A chromosome-length genome assembly and annotation of blackberry (Rubus argutus, cv. 'Hillquist').</title>
        <authorList>
            <person name="Bruna T."/>
            <person name="Aryal R."/>
            <person name="Dudchenko O."/>
            <person name="Sargent D.J."/>
            <person name="Mead D."/>
            <person name="Buti M."/>
            <person name="Cavallini A."/>
            <person name="Hytonen T."/>
            <person name="Andres J."/>
            <person name="Pham M."/>
            <person name="Weisz D."/>
            <person name="Mascagni F."/>
            <person name="Usai G."/>
            <person name="Natali L."/>
            <person name="Bassil N."/>
            <person name="Fernandez G.E."/>
            <person name="Lomsadze A."/>
            <person name="Armour M."/>
            <person name="Olukolu B."/>
            <person name="Poorten T."/>
            <person name="Britton C."/>
            <person name="Davik J."/>
            <person name="Ashrafi H."/>
            <person name="Aiden E.L."/>
            <person name="Borodovsky M."/>
            <person name="Worthington M."/>
        </authorList>
    </citation>
    <scope>NUCLEOTIDE SEQUENCE [LARGE SCALE GENOMIC DNA]</scope>
    <source>
        <strain evidence="1">PI 553951</strain>
    </source>
</reference>
<dbReference type="PANTHER" id="PTHR35095:SF1">
    <property type="entry name" value="OS05G0143300 PROTEIN"/>
    <property type="match status" value="1"/>
</dbReference>
<accession>A0AAW1Y8L4</accession>
<dbReference type="AlphaFoldDB" id="A0AAW1Y8L4"/>
<keyword evidence="2" id="KW-1185">Reference proteome</keyword>
<dbReference type="PANTHER" id="PTHR35095">
    <property type="entry name" value="OS05G0143300 PROTEIN"/>
    <property type="match status" value="1"/>
</dbReference>
<proteinExistence type="predicted"/>
<sequence>MGDNLCLMASHGYPHGLVLQQEQSLGIIKDFQPFLRSYGAQQEITKLGSLKLMPQQCKESWRATSGLSESNWFAKTASDIERPALTDVQDVNPDSVLFSLGIAEHFTRHEKMVQFLMSGESEAERGGLDITLLYDLMGLNEMRQQPVIPSLIYPSSEFNTKPLVDFVGSLACSSKIKVQPDGRVLFTGTRTEMKHLLSVLAEFYSLKNSVSLEKHSVLVPYFDRFQFREARVNIDGSPLKMHGTIVAPLKSPEKVKTRGMPKQKNGKKVGRDRDLYTRNYFHACESLLSLMIDRKKHGKSAIHSLQKSGPELPQLLTQFSASIAGTGLAVLFSVACKVACGRVPFCASKLLNTGVGFGLVWLSWAVNMLRDTVVHISKNPRKLDLKEEEILTRVETSMNEIYLRAATLMAVAVLRFACA</sequence>
<dbReference type="EMBL" id="JBEDUW010000002">
    <property type="protein sequence ID" value="KAK9945399.1"/>
    <property type="molecule type" value="Genomic_DNA"/>
</dbReference>
<organism evidence="1 2">
    <name type="scientific">Rubus argutus</name>
    <name type="common">Southern blackberry</name>
    <dbReference type="NCBI Taxonomy" id="59490"/>
    <lineage>
        <taxon>Eukaryota</taxon>
        <taxon>Viridiplantae</taxon>
        <taxon>Streptophyta</taxon>
        <taxon>Embryophyta</taxon>
        <taxon>Tracheophyta</taxon>
        <taxon>Spermatophyta</taxon>
        <taxon>Magnoliopsida</taxon>
        <taxon>eudicotyledons</taxon>
        <taxon>Gunneridae</taxon>
        <taxon>Pentapetalae</taxon>
        <taxon>rosids</taxon>
        <taxon>fabids</taxon>
        <taxon>Rosales</taxon>
        <taxon>Rosaceae</taxon>
        <taxon>Rosoideae</taxon>
        <taxon>Rosoideae incertae sedis</taxon>
        <taxon>Rubus</taxon>
    </lineage>
</organism>
<dbReference type="Proteomes" id="UP001457282">
    <property type="component" value="Unassembled WGS sequence"/>
</dbReference>
<name>A0AAW1Y8L4_RUBAR</name>
<evidence type="ECO:0000313" key="2">
    <source>
        <dbReference type="Proteomes" id="UP001457282"/>
    </source>
</evidence>
<evidence type="ECO:0000313" key="1">
    <source>
        <dbReference type="EMBL" id="KAK9945399.1"/>
    </source>
</evidence>